<sequence>MSQRVWKDYSIKGWGDGKKRWHQVGLTLDRRGAGILGHRLSNWMSTEPAEPPTLVQESDQAARILSRFCGDGFSHQDDREAASTSRQENGHGPAAKEIDRAVGTRTQRTIPAAVIRRAKGLAIFTIGGAGGSGGGSGSGVLLARIAHTGEWSPPSSIRLHCFQMGVDRYDGVVVVNTDDALEGFKQLPHTLGAELSVAAGPVDGDTDVDVSQPSLWTYLHNGGLAAGVPVDGTSLIERTEENKQFYGRKVSTHEILAGQVEVPPGTLVALQRALRAAQDDGEGDDHSFPPALPPREGVIRAKEQSPKSPFGVPDFHDPDPFGVKALEREGLFIREAGTKTLPSQEAFEFRPSPTSPVFSTFARDSLESMRPREGWRYSVQSIKSFYSTVTRATQTDDDGPAPSRSAESRASSRSMRKDPIPGDGAGDEHGEEQGDPGENVEEDDFEIHEASNTTIMKPERAEGRAKVENGIQARPGSPAVTRPRLVTIPKRLPPPLPPRHPNRLHDSVSSQSSMLPPSPSSTMSVHPEIHSLDEPLPADRGSPDFMEVTQPKIHAAVMDAPEDTDGDRDEFHSAAISPVSDKDKNGPE</sequence>
<feature type="domain" description="Ysc84 actin-binding" evidence="2">
    <location>
        <begin position="162"/>
        <end position="276"/>
    </location>
</feature>
<dbReference type="GO" id="GO:0035091">
    <property type="term" value="F:phosphatidylinositol binding"/>
    <property type="evidence" value="ECO:0007669"/>
    <property type="project" value="TreeGrafter"/>
</dbReference>
<feature type="compositionally biased region" description="Basic and acidic residues" evidence="1">
    <location>
        <begin position="415"/>
        <end position="432"/>
    </location>
</feature>
<dbReference type="EMBL" id="NPHW01004055">
    <property type="protein sequence ID" value="OXV08529.1"/>
    <property type="molecule type" value="Genomic_DNA"/>
</dbReference>
<protein>
    <recommendedName>
        <fullName evidence="2">Ysc84 actin-binding domain-containing protein</fullName>
    </recommendedName>
</protein>
<keyword evidence="4" id="KW-1185">Reference proteome</keyword>
<feature type="compositionally biased region" description="Basic and acidic residues" evidence="1">
    <location>
        <begin position="457"/>
        <end position="467"/>
    </location>
</feature>
<feature type="compositionally biased region" description="Acidic residues" evidence="1">
    <location>
        <begin position="433"/>
        <end position="446"/>
    </location>
</feature>
<dbReference type="OrthoDB" id="443981at2759"/>
<reference evidence="3 4" key="1">
    <citation type="journal article" date="2015" name="Environ. Microbiol.">
        <title>Metagenome sequence of Elaphomyces granulatus from sporocarp tissue reveals Ascomycota ectomycorrhizal fingerprints of genome expansion and a Proteobacteria-rich microbiome.</title>
        <authorList>
            <person name="Quandt C.A."/>
            <person name="Kohler A."/>
            <person name="Hesse C.N."/>
            <person name="Sharpton T.J."/>
            <person name="Martin F."/>
            <person name="Spatafora J.W."/>
        </authorList>
    </citation>
    <scope>NUCLEOTIDE SEQUENCE [LARGE SCALE GENOMIC DNA]</scope>
    <source>
        <strain evidence="3 4">OSC145934</strain>
    </source>
</reference>
<dbReference type="Proteomes" id="UP000243515">
    <property type="component" value="Unassembled WGS sequence"/>
</dbReference>
<evidence type="ECO:0000313" key="4">
    <source>
        <dbReference type="Proteomes" id="UP000243515"/>
    </source>
</evidence>
<dbReference type="InterPro" id="IPR051702">
    <property type="entry name" value="SH3_domain_YSC84-like"/>
</dbReference>
<proteinExistence type="predicted"/>
<feature type="compositionally biased region" description="Low complexity" evidence="1">
    <location>
        <begin position="400"/>
        <end position="413"/>
    </location>
</feature>
<dbReference type="AlphaFoldDB" id="A0A232LWI9"/>
<dbReference type="PANTHER" id="PTHR15629:SF8">
    <property type="entry name" value="DUF500 DOMAIN PROTEIN (AFU_ORTHOLOGUE AFUA_5G07310)"/>
    <property type="match status" value="1"/>
</dbReference>
<evidence type="ECO:0000259" key="2">
    <source>
        <dbReference type="Pfam" id="PF04366"/>
    </source>
</evidence>
<feature type="region of interest" description="Disordered" evidence="1">
    <location>
        <begin position="392"/>
        <end position="588"/>
    </location>
</feature>
<feature type="compositionally biased region" description="Low complexity" evidence="1">
    <location>
        <begin position="507"/>
        <end position="525"/>
    </location>
</feature>
<gene>
    <name evidence="3" type="ORF">Egran_03707</name>
</gene>
<evidence type="ECO:0000313" key="3">
    <source>
        <dbReference type="EMBL" id="OXV08529.1"/>
    </source>
</evidence>
<accession>A0A232LWI9</accession>
<name>A0A232LWI9_9EURO</name>
<feature type="region of interest" description="Disordered" evidence="1">
    <location>
        <begin position="76"/>
        <end position="103"/>
    </location>
</feature>
<comment type="caution">
    <text evidence="3">The sequence shown here is derived from an EMBL/GenBank/DDBJ whole genome shotgun (WGS) entry which is preliminary data.</text>
</comment>
<dbReference type="PANTHER" id="PTHR15629">
    <property type="entry name" value="SH3YL1 PROTEIN"/>
    <property type="match status" value="1"/>
</dbReference>
<evidence type="ECO:0000256" key="1">
    <source>
        <dbReference type="SAM" id="MobiDB-lite"/>
    </source>
</evidence>
<dbReference type="InterPro" id="IPR007461">
    <property type="entry name" value="Ysc84_actin-binding"/>
</dbReference>
<organism evidence="3 4">
    <name type="scientific">Elaphomyces granulatus</name>
    <dbReference type="NCBI Taxonomy" id="519963"/>
    <lineage>
        <taxon>Eukaryota</taxon>
        <taxon>Fungi</taxon>
        <taxon>Dikarya</taxon>
        <taxon>Ascomycota</taxon>
        <taxon>Pezizomycotina</taxon>
        <taxon>Eurotiomycetes</taxon>
        <taxon>Eurotiomycetidae</taxon>
        <taxon>Eurotiales</taxon>
        <taxon>Elaphomycetaceae</taxon>
        <taxon>Elaphomyces</taxon>
    </lineage>
</organism>
<dbReference type="Pfam" id="PF04366">
    <property type="entry name" value="Ysc84"/>
    <property type="match status" value="1"/>
</dbReference>
<dbReference type="CDD" id="cd11524">
    <property type="entry name" value="SYLF"/>
    <property type="match status" value="1"/>
</dbReference>